<evidence type="ECO:0000313" key="3">
    <source>
        <dbReference type="EMBL" id="KAK9906333.1"/>
    </source>
</evidence>
<feature type="region of interest" description="Disordered" evidence="1">
    <location>
        <begin position="72"/>
        <end position="108"/>
    </location>
</feature>
<keyword evidence="2" id="KW-0472">Membrane</keyword>
<comment type="caution">
    <text evidence="3">The sequence shown here is derived from an EMBL/GenBank/DDBJ whole genome shotgun (WGS) entry which is preliminary data.</text>
</comment>
<reference evidence="3 4" key="1">
    <citation type="journal article" date="2024" name="Nat. Commun.">
        <title>Phylogenomics reveals the evolutionary origins of lichenization in chlorophyte algae.</title>
        <authorList>
            <person name="Puginier C."/>
            <person name="Libourel C."/>
            <person name="Otte J."/>
            <person name="Skaloud P."/>
            <person name="Haon M."/>
            <person name="Grisel S."/>
            <person name="Petersen M."/>
            <person name="Berrin J.G."/>
            <person name="Delaux P.M."/>
            <person name="Dal Grande F."/>
            <person name="Keller J."/>
        </authorList>
    </citation>
    <scope>NUCLEOTIDE SEQUENCE [LARGE SCALE GENOMIC DNA]</scope>
    <source>
        <strain evidence="3 4">SAG 216-7</strain>
    </source>
</reference>
<protein>
    <recommendedName>
        <fullName evidence="5">YtxH domain-containing protein</fullName>
    </recommendedName>
</protein>
<accession>A0ABR2YIJ0</accession>
<evidence type="ECO:0008006" key="5">
    <source>
        <dbReference type="Google" id="ProtNLM"/>
    </source>
</evidence>
<keyword evidence="2" id="KW-0812">Transmembrane</keyword>
<feature type="transmembrane region" description="Helical" evidence="2">
    <location>
        <begin position="18"/>
        <end position="41"/>
    </location>
</feature>
<keyword evidence="4" id="KW-1185">Reference proteome</keyword>
<evidence type="ECO:0000256" key="2">
    <source>
        <dbReference type="SAM" id="Phobius"/>
    </source>
</evidence>
<evidence type="ECO:0000256" key="1">
    <source>
        <dbReference type="SAM" id="MobiDB-lite"/>
    </source>
</evidence>
<feature type="compositionally biased region" description="Basic and acidic residues" evidence="1">
    <location>
        <begin position="92"/>
        <end position="108"/>
    </location>
</feature>
<evidence type="ECO:0000313" key="4">
    <source>
        <dbReference type="Proteomes" id="UP001491310"/>
    </source>
</evidence>
<dbReference type="EMBL" id="JALJOT010000010">
    <property type="protein sequence ID" value="KAK9906333.1"/>
    <property type="molecule type" value="Genomic_DNA"/>
</dbReference>
<sequence length="124" mass="12957">MEYAQSTMEYVQKKLLPVGYACFGAAVGVALGLGHALAGLVPEEVPKTFHNLVKRSKSMALEARKEAGSAMESVKGSVEKLKNNGLQTTKTVKTEGKKKTGEAKKKTGEAVNGIKANGHAVAAG</sequence>
<organism evidence="3 4">
    <name type="scientific">Coccomyxa subellipsoidea</name>
    <dbReference type="NCBI Taxonomy" id="248742"/>
    <lineage>
        <taxon>Eukaryota</taxon>
        <taxon>Viridiplantae</taxon>
        <taxon>Chlorophyta</taxon>
        <taxon>core chlorophytes</taxon>
        <taxon>Trebouxiophyceae</taxon>
        <taxon>Trebouxiophyceae incertae sedis</taxon>
        <taxon>Coccomyxaceae</taxon>
        <taxon>Coccomyxa</taxon>
    </lineage>
</organism>
<dbReference type="Proteomes" id="UP001491310">
    <property type="component" value="Unassembled WGS sequence"/>
</dbReference>
<name>A0ABR2YIJ0_9CHLO</name>
<keyword evidence="2" id="KW-1133">Transmembrane helix</keyword>
<gene>
    <name evidence="3" type="ORF">WJX75_000149</name>
</gene>
<proteinExistence type="predicted"/>